<comment type="function">
    <text evidence="8">Endonuclease that is involved in the suppression of homologous recombination and thus may have a key role in the control of bacterial genetic diversity.</text>
</comment>
<dbReference type="Pfam" id="PF20297">
    <property type="entry name" value="MSSS"/>
    <property type="match status" value="1"/>
</dbReference>
<evidence type="ECO:0000313" key="11">
    <source>
        <dbReference type="EMBL" id="UUX34614.1"/>
    </source>
</evidence>
<feature type="coiled-coil region" evidence="9">
    <location>
        <begin position="515"/>
        <end position="599"/>
    </location>
</feature>
<evidence type="ECO:0000256" key="9">
    <source>
        <dbReference type="SAM" id="Coils"/>
    </source>
</evidence>
<dbReference type="HAMAP" id="MF_00092">
    <property type="entry name" value="MutS2"/>
    <property type="match status" value="1"/>
</dbReference>
<keyword evidence="9" id="KW-0175">Coiled coil</keyword>
<evidence type="ECO:0000256" key="8">
    <source>
        <dbReference type="HAMAP-Rule" id="MF_00092"/>
    </source>
</evidence>
<evidence type="ECO:0000256" key="3">
    <source>
        <dbReference type="ARBA" id="ARBA00022759"/>
    </source>
</evidence>
<dbReference type="Pfam" id="PF00488">
    <property type="entry name" value="MutS_V"/>
    <property type="match status" value="1"/>
</dbReference>
<dbReference type="RefSeq" id="WP_313794114.1">
    <property type="nucleotide sequence ID" value="NZ_CP102453.1"/>
</dbReference>
<dbReference type="SMART" id="SM00534">
    <property type="entry name" value="MUTSac"/>
    <property type="match status" value="1"/>
</dbReference>
<gene>
    <name evidence="8" type="primary">mutS2</name>
    <name evidence="8" type="synonym">rqcU</name>
    <name evidence="11" type="ORF">NRE15_02895</name>
</gene>
<dbReference type="Gene3D" id="3.30.1370.110">
    <property type="match status" value="1"/>
</dbReference>
<feature type="domain" description="DNA mismatch repair proteins mutS family" evidence="10">
    <location>
        <begin position="409"/>
        <end position="425"/>
    </location>
</feature>
<keyword evidence="2 8" id="KW-0547">Nucleotide-binding</keyword>
<dbReference type="InterPro" id="IPR000432">
    <property type="entry name" value="DNA_mismatch_repair_MutS_C"/>
</dbReference>
<organism evidence="11 12">
    <name type="scientific">Fundicoccus culcitae</name>
    <dbReference type="NCBI Taxonomy" id="2969821"/>
    <lineage>
        <taxon>Bacteria</taxon>
        <taxon>Bacillati</taxon>
        <taxon>Bacillota</taxon>
        <taxon>Bacilli</taxon>
        <taxon>Lactobacillales</taxon>
        <taxon>Aerococcaceae</taxon>
        <taxon>Fundicoccus</taxon>
    </lineage>
</organism>
<dbReference type="SMART" id="SM00533">
    <property type="entry name" value="MUTSd"/>
    <property type="match status" value="1"/>
</dbReference>
<accession>A0ABY5P7A0</accession>
<dbReference type="PANTHER" id="PTHR48466">
    <property type="entry name" value="OS10G0509000 PROTEIN-RELATED"/>
    <property type="match status" value="1"/>
</dbReference>
<dbReference type="InterPro" id="IPR002625">
    <property type="entry name" value="Smr_dom"/>
</dbReference>
<keyword evidence="3 8" id="KW-0255">Endonuclease</keyword>
<evidence type="ECO:0000313" key="12">
    <source>
        <dbReference type="Proteomes" id="UP001315967"/>
    </source>
</evidence>
<evidence type="ECO:0000256" key="5">
    <source>
        <dbReference type="ARBA" id="ARBA00022840"/>
    </source>
</evidence>
<dbReference type="SUPFAM" id="SSF48334">
    <property type="entry name" value="DNA repair protein MutS, domain III"/>
    <property type="match status" value="1"/>
</dbReference>
<dbReference type="EC" id="3.6.4.-" evidence="8"/>
<dbReference type="SUPFAM" id="SSF160443">
    <property type="entry name" value="SMR domain-like"/>
    <property type="match status" value="1"/>
</dbReference>
<dbReference type="InterPro" id="IPR036063">
    <property type="entry name" value="Smr_dom_sf"/>
</dbReference>
<dbReference type="InterPro" id="IPR045076">
    <property type="entry name" value="MutS"/>
</dbReference>
<comment type="function">
    <text evidence="8">Acts as a ribosome collision sensor, splitting the ribosome into its 2 subunits. Detects stalled/collided 70S ribosomes which it binds and splits by an ATP-hydrolysis driven conformational change. Acts upstream of the ribosome quality control system (RQC), a ribosome-associated complex that mediates the extraction of incompletely synthesized nascent chains from stalled ribosomes and their subsequent degradation. Probably generates substrates for RQC.</text>
</comment>
<evidence type="ECO:0000256" key="4">
    <source>
        <dbReference type="ARBA" id="ARBA00022801"/>
    </source>
</evidence>
<feature type="binding site" evidence="8">
    <location>
        <begin position="334"/>
        <end position="341"/>
    </location>
    <ligand>
        <name>ATP</name>
        <dbReference type="ChEBI" id="CHEBI:30616"/>
    </ligand>
</feature>
<keyword evidence="6 8" id="KW-0694">RNA-binding</keyword>
<dbReference type="NCBIfam" id="TIGR01069">
    <property type="entry name" value="mutS2"/>
    <property type="match status" value="1"/>
</dbReference>
<dbReference type="PIRSF" id="PIRSF005814">
    <property type="entry name" value="MutS_YshD"/>
    <property type="match status" value="1"/>
</dbReference>
<evidence type="ECO:0000259" key="10">
    <source>
        <dbReference type="PROSITE" id="PS00486"/>
    </source>
</evidence>
<keyword evidence="4 8" id="KW-0378">Hydrolase</keyword>
<dbReference type="InterPro" id="IPR007696">
    <property type="entry name" value="DNA_mismatch_repair_MutS_core"/>
</dbReference>
<dbReference type="InterPro" id="IPR005747">
    <property type="entry name" value="MutS2"/>
</dbReference>
<proteinExistence type="inferred from homology"/>
<dbReference type="PANTHER" id="PTHR48466:SF2">
    <property type="entry name" value="OS10G0509000 PROTEIN"/>
    <property type="match status" value="1"/>
</dbReference>
<dbReference type="SMART" id="SM00463">
    <property type="entry name" value="SMR"/>
    <property type="match status" value="1"/>
</dbReference>
<reference evidence="11 12" key="1">
    <citation type="submission" date="2022-08" db="EMBL/GenBank/DDBJ databases">
        <title>Aerococcaceae sp. nov isolated from spoiled eye mask.</title>
        <authorList>
            <person name="Zhou G."/>
            <person name="Xie X.-B."/>
            <person name="Shi Q.-S."/>
            <person name="Wang Y.-S."/>
            <person name="Wen X."/>
            <person name="Peng H."/>
            <person name="Yang X.-J."/>
            <person name="Tao H.-B."/>
            <person name="Huang X.-M."/>
        </authorList>
    </citation>
    <scope>NUCLEOTIDE SEQUENCE [LARGE SCALE GENOMIC DNA]</scope>
    <source>
        <strain evidence="12">DM20194951</strain>
    </source>
</reference>
<evidence type="ECO:0000256" key="6">
    <source>
        <dbReference type="ARBA" id="ARBA00022884"/>
    </source>
</evidence>
<protein>
    <recommendedName>
        <fullName evidence="8">Endonuclease MutS2</fullName>
        <ecNumber evidence="8">3.1.-.-</ecNumber>
    </recommendedName>
    <alternativeName>
        <fullName evidence="8">Ribosome-associated protein quality control-upstream factor</fullName>
        <shortName evidence="8">RQC-upstream factor</shortName>
        <shortName evidence="8">RqcU</shortName>
        <ecNumber evidence="8">3.6.4.-</ecNumber>
    </alternativeName>
</protein>
<dbReference type="GO" id="GO:0004519">
    <property type="term" value="F:endonuclease activity"/>
    <property type="evidence" value="ECO:0007669"/>
    <property type="project" value="UniProtKB-KW"/>
</dbReference>
<keyword evidence="1 8" id="KW-0699">rRNA-binding</keyword>
<keyword evidence="12" id="KW-1185">Reference proteome</keyword>
<keyword evidence="8" id="KW-0540">Nuclease</keyword>
<dbReference type="Gene3D" id="3.40.50.300">
    <property type="entry name" value="P-loop containing nucleotide triphosphate hydrolases"/>
    <property type="match status" value="1"/>
</dbReference>
<sequence length="785" mass="88330">MNSEKIYQTLEFYKIQQTLKQSTQTDLANTKIDQMKIETNIDIINRLQNETDEAYSIIKQSKNIPIPRLANLSTALRRLKISASLNGIEISQIGKVLSTARQISDFFEDLAQEDKFFPQLSEWADQVVILPDIEKLIQVSIAEDGSVLSSASAKLGQIRRHQSNTENQVRTQLNQLLKTKANELSDNLITMRNGRYVLPVKAEFRHRFGGTVHDQSSTGQTLYIEPQSIVQLNNKRTELQAEEQREIEVILNDISLQLEPYQHDISLNESIIAELDFIQARAMYAKAINAVKPKFSVEQKIAMWQARHPLIDAEKIVPNDILIGDQYQALIITGPNTGGKTILLKTLGIIQMMGQSGLHVPCEEGSQLGVFDQIFADIGDEQSIEQNLSTFSSHMTNIVSILNQATHQSLLLFDELGSGTDPQEGASLAMAILDYVRKLGATVMATTHYPELKVYAHEAPNTINASMEFDSDTLSPTYRLLIGVPGRSNALEISKRLGLREDILENARSGISQDNQSINEMVANLERERRQSELNVEQTQRELDEAEKLLDDLRTEYQRWMSKKETIEQNAIRQANEKVAQAEEEADKLIREIRDLQLQQGNDATIKEHVLIDKKAQVSQLKQAEKLKKNKVLQRAKKQASFNVGDEVEVLSYGQRGTIIEQVDKDTYNVQLGILKMKIDANDLRPLESVEPKTTVNVQRKAGNKVQPTLDIRGERVEEGINRLNQYLDAALLSNHPRVTIIHGKGTGALRSGVQQVLKNHLQVDHFEYSPPSSGGDGSTIVYFK</sequence>
<dbReference type="Proteomes" id="UP001315967">
    <property type="component" value="Chromosome"/>
</dbReference>
<keyword evidence="5 8" id="KW-0067">ATP-binding</keyword>
<dbReference type="InterPro" id="IPR046893">
    <property type="entry name" value="MSSS"/>
</dbReference>
<comment type="similarity">
    <text evidence="8">Belongs to the DNA mismatch repair MutS family. MutS2 subfamily.</text>
</comment>
<comment type="subunit">
    <text evidence="8">Homodimer. Binds to stalled ribosomes, contacting rRNA.</text>
</comment>
<dbReference type="InterPro" id="IPR027417">
    <property type="entry name" value="P-loop_NTPase"/>
</dbReference>
<keyword evidence="7 8" id="KW-0238">DNA-binding</keyword>
<dbReference type="Pfam" id="PF01713">
    <property type="entry name" value="Smr"/>
    <property type="match status" value="1"/>
</dbReference>
<dbReference type="EC" id="3.1.-.-" evidence="8"/>
<dbReference type="CDD" id="cd03280">
    <property type="entry name" value="ABC_MutS2"/>
    <property type="match status" value="1"/>
</dbReference>
<dbReference type="PROSITE" id="PS00486">
    <property type="entry name" value="DNA_MISMATCH_REPAIR_2"/>
    <property type="match status" value="1"/>
</dbReference>
<dbReference type="InterPro" id="IPR036187">
    <property type="entry name" value="DNA_mismatch_repair_MutS_sf"/>
</dbReference>
<evidence type="ECO:0000256" key="1">
    <source>
        <dbReference type="ARBA" id="ARBA00022730"/>
    </source>
</evidence>
<dbReference type="SUPFAM" id="SSF52540">
    <property type="entry name" value="P-loop containing nucleoside triphosphate hydrolases"/>
    <property type="match status" value="1"/>
</dbReference>
<dbReference type="EMBL" id="CP102453">
    <property type="protein sequence ID" value="UUX34614.1"/>
    <property type="molecule type" value="Genomic_DNA"/>
</dbReference>
<name>A0ABY5P7A0_9LACT</name>
<evidence type="ECO:0000256" key="7">
    <source>
        <dbReference type="ARBA" id="ARBA00023125"/>
    </source>
</evidence>
<evidence type="ECO:0000256" key="2">
    <source>
        <dbReference type="ARBA" id="ARBA00022741"/>
    </source>
</evidence>